<keyword evidence="2" id="KW-1185">Reference proteome</keyword>
<dbReference type="PANTHER" id="PTHR31722:SF71">
    <property type="entry name" value="GENOME ASSEMBLY, CHROMOSOME: A05"/>
    <property type="match status" value="1"/>
</dbReference>
<organism evidence="1 2">
    <name type="scientific">Erythranthe guttata</name>
    <name type="common">Yellow monkey flower</name>
    <name type="synonym">Mimulus guttatus</name>
    <dbReference type="NCBI Taxonomy" id="4155"/>
    <lineage>
        <taxon>Eukaryota</taxon>
        <taxon>Viridiplantae</taxon>
        <taxon>Streptophyta</taxon>
        <taxon>Embryophyta</taxon>
        <taxon>Tracheophyta</taxon>
        <taxon>Spermatophyta</taxon>
        <taxon>Magnoliopsida</taxon>
        <taxon>eudicotyledons</taxon>
        <taxon>Gunneridae</taxon>
        <taxon>Pentapetalae</taxon>
        <taxon>asterids</taxon>
        <taxon>lamiids</taxon>
        <taxon>Lamiales</taxon>
        <taxon>Phrymaceae</taxon>
        <taxon>Erythranthe</taxon>
    </lineage>
</organism>
<reference evidence="1 2" key="1">
    <citation type="journal article" date="2013" name="Proc. Natl. Acad. Sci. U.S.A.">
        <title>Fine-scale variation in meiotic recombination in Mimulus inferred from population shotgun sequencing.</title>
        <authorList>
            <person name="Hellsten U."/>
            <person name="Wright K.M."/>
            <person name="Jenkins J."/>
            <person name="Shu S."/>
            <person name="Yuan Y."/>
            <person name="Wessler S.R."/>
            <person name="Schmutz J."/>
            <person name="Willis J.H."/>
            <person name="Rokhsar D.S."/>
        </authorList>
    </citation>
    <scope>NUCLEOTIDE SEQUENCE [LARGE SCALE GENOMIC DNA]</scope>
    <source>
        <strain evidence="2">cv. DUN x IM62</strain>
    </source>
</reference>
<sequence length="188" mass="21282">MAYFLNIINKDQENQSLYNNPRISFSSDFGVFPQLENTYREAPVSSDFEFSAPDYNSMSISADEIFSNGKMLPLSTRNSNCPKVGTTLRDELLIDDEYKGVASSKGIRRWKNMLGLKRKQDSRWSTSDFLKIGIVLRTKSINFGINLFNPSSHLLPTASSLLLLLDSLQLNISSIFTENKNQLTYSNT</sequence>
<dbReference type="STRING" id="4155.A0A022RSC9"/>
<dbReference type="AlphaFoldDB" id="A0A022RSC9"/>
<dbReference type="EMBL" id="KI630281">
    <property type="protein sequence ID" value="EYU42673.1"/>
    <property type="molecule type" value="Genomic_DNA"/>
</dbReference>
<dbReference type="Proteomes" id="UP000030748">
    <property type="component" value="Unassembled WGS sequence"/>
</dbReference>
<gene>
    <name evidence="1" type="ORF">MIMGU_mgv1a018929mg</name>
</gene>
<name>A0A022RSC9_ERYGU</name>
<accession>A0A022RSC9</accession>
<dbReference type="eggNOG" id="ENOG502T2JH">
    <property type="taxonomic scope" value="Eukaryota"/>
</dbReference>
<evidence type="ECO:0000313" key="2">
    <source>
        <dbReference type="Proteomes" id="UP000030748"/>
    </source>
</evidence>
<dbReference type="PANTHER" id="PTHR31722">
    <property type="entry name" value="OS06G0675200 PROTEIN"/>
    <property type="match status" value="1"/>
</dbReference>
<protein>
    <submittedName>
        <fullName evidence="1">Uncharacterized protein</fullName>
    </submittedName>
</protein>
<evidence type="ECO:0000313" key="1">
    <source>
        <dbReference type="EMBL" id="EYU42673.1"/>
    </source>
</evidence>
<proteinExistence type="predicted"/>